<dbReference type="EMBL" id="UYYB01134355">
    <property type="protein sequence ID" value="VDM84912.1"/>
    <property type="molecule type" value="Genomic_DNA"/>
</dbReference>
<organism evidence="1 2">
    <name type="scientific">Strongylus vulgaris</name>
    <name type="common">Blood worm</name>
    <dbReference type="NCBI Taxonomy" id="40348"/>
    <lineage>
        <taxon>Eukaryota</taxon>
        <taxon>Metazoa</taxon>
        <taxon>Ecdysozoa</taxon>
        <taxon>Nematoda</taxon>
        <taxon>Chromadorea</taxon>
        <taxon>Rhabditida</taxon>
        <taxon>Rhabditina</taxon>
        <taxon>Rhabditomorpha</taxon>
        <taxon>Strongyloidea</taxon>
        <taxon>Strongylidae</taxon>
        <taxon>Strongylus</taxon>
    </lineage>
</organism>
<keyword evidence="2" id="KW-1185">Reference proteome</keyword>
<sequence>MVLEQRMSSWNTRTSSHQKVSAQAMLLVLLMDIRRQL</sequence>
<accession>A0A3P7M0P1</accession>
<protein>
    <submittedName>
        <fullName evidence="1">Uncharacterized protein</fullName>
    </submittedName>
</protein>
<evidence type="ECO:0000313" key="2">
    <source>
        <dbReference type="Proteomes" id="UP000270094"/>
    </source>
</evidence>
<proteinExistence type="predicted"/>
<gene>
    <name evidence="1" type="ORF">SVUK_LOCUS19910</name>
</gene>
<dbReference type="Proteomes" id="UP000270094">
    <property type="component" value="Unassembled WGS sequence"/>
</dbReference>
<dbReference type="AlphaFoldDB" id="A0A3P7M0P1"/>
<name>A0A3P7M0P1_STRVU</name>
<reference evidence="1 2" key="1">
    <citation type="submission" date="2018-11" db="EMBL/GenBank/DDBJ databases">
        <authorList>
            <consortium name="Pathogen Informatics"/>
        </authorList>
    </citation>
    <scope>NUCLEOTIDE SEQUENCE [LARGE SCALE GENOMIC DNA]</scope>
</reference>
<evidence type="ECO:0000313" key="1">
    <source>
        <dbReference type="EMBL" id="VDM84912.1"/>
    </source>
</evidence>